<dbReference type="PRINTS" id="PR01182">
    <property type="entry name" value="ORNDCRBXLASE"/>
</dbReference>
<dbReference type="InterPro" id="IPR009006">
    <property type="entry name" value="Ala_racemase/Decarboxylase_C"/>
</dbReference>
<evidence type="ECO:0000256" key="11">
    <source>
        <dbReference type="SAM" id="MobiDB-lite"/>
    </source>
</evidence>
<dbReference type="GO" id="GO:0005737">
    <property type="term" value="C:cytoplasm"/>
    <property type="evidence" value="ECO:0007669"/>
    <property type="project" value="TreeGrafter"/>
</dbReference>
<evidence type="ECO:0000256" key="3">
    <source>
        <dbReference type="ARBA" id="ARBA00022793"/>
    </source>
</evidence>
<dbReference type="EMBL" id="ML978719">
    <property type="protein sequence ID" value="KAF2087665.1"/>
    <property type="molecule type" value="Genomic_DNA"/>
</dbReference>
<dbReference type="OrthoDB" id="5034579at2759"/>
<dbReference type="SUPFAM" id="SSF50621">
    <property type="entry name" value="Alanine racemase C-terminal domain-like"/>
    <property type="match status" value="1"/>
</dbReference>
<evidence type="ECO:0000256" key="2">
    <source>
        <dbReference type="ARBA" id="ARBA00008872"/>
    </source>
</evidence>
<dbReference type="AlphaFoldDB" id="A0A9P4HYP8"/>
<evidence type="ECO:0000256" key="1">
    <source>
        <dbReference type="ARBA" id="ARBA00001933"/>
    </source>
</evidence>
<evidence type="ECO:0000256" key="7">
    <source>
        <dbReference type="ARBA" id="ARBA00034138"/>
    </source>
</evidence>
<keyword evidence="3" id="KW-0210">Decarboxylase</keyword>
<dbReference type="CDD" id="cd00622">
    <property type="entry name" value="PLPDE_III_ODC"/>
    <property type="match status" value="1"/>
</dbReference>
<reference evidence="13" key="1">
    <citation type="journal article" date="2020" name="Stud. Mycol.">
        <title>101 Dothideomycetes genomes: a test case for predicting lifestyles and emergence of pathogens.</title>
        <authorList>
            <person name="Haridas S."/>
            <person name="Albert R."/>
            <person name="Binder M."/>
            <person name="Bloem J."/>
            <person name="Labutti K."/>
            <person name="Salamov A."/>
            <person name="Andreopoulos B."/>
            <person name="Baker S."/>
            <person name="Barry K."/>
            <person name="Bills G."/>
            <person name="Bluhm B."/>
            <person name="Cannon C."/>
            <person name="Castanera R."/>
            <person name="Culley D."/>
            <person name="Daum C."/>
            <person name="Ezra D."/>
            <person name="Gonzalez J."/>
            <person name="Henrissat B."/>
            <person name="Kuo A."/>
            <person name="Liang C."/>
            <person name="Lipzen A."/>
            <person name="Lutzoni F."/>
            <person name="Magnuson J."/>
            <person name="Mondo S."/>
            <person name="Nolan M."/>
            <person name="Ohm R."/>
            <person name="Pangilinan J."/>
            <person name="Park H.-J."/>
            <person name="Ramirez L."/>
            <person name="Alfaro M."/>
            <person name="Sun H."/>
            <person name="Tritt A."/>
            <person name="Yoshinaga Y."/>
            <person name="Zwiers L.-H."/>
            <person name="Turgeon B."/>
            <person name="Goodwin S."/>
            <person name="Spatafora J."/>
            <person name="Crous P."/>
            <person name="Grigoriev I."/>
        </authorList>
    </citation>
    <scope>NUCLEOTIDE SEQUENCE</scope>
    <source>
        <strain evidence="13">CBS 121410</strain>
    </source>
</reference>
<evidence type="ECO:0000256" key="4">
    <source>
        <dbReference type="ARBA" id="ARBA00022898"/>
    </source>
</evidence>
<comment type="similarity">
    <text evidence="2">Belongs to the Orn/Lys/Arg decarboxylase class-II family.</text>
</comment>
<evidence type="ECO:0000256" key="6">
    <source>
        <dbReference type="ARBA" id="ARBA00034115"/>
    </source>
</evidence>
<dbReference type="PROSITE" id="PS00879">
    <property type="entry name" value="ODR_DC_2_2"/>
    <property type="match status" value="1"/>
</dbReference>
<evidence type="ECO:0000259" key="12">
    <source>
        <dbReference type="Pfam" id="PF02784"/>
    </source>
</evidence>
<feature type="modified residue" description="N6-(pyridoxal phosphate)lysine" evidence="10">
    <location>
        <position position="90"/>
    </location>
</feature>
<dbReference type="InterPro" id="IPR000183">
    <property type="entry name" value="Orn/DAP/Arg_de-COase"/>
</dbReference>
<evidence type="ECO:0000256" key="9">
    <source>
        <dbReference type="ARBA" id="ARBA00049127"/>
    </source>
</evidence>
<gene>
    <name evidence="13" type="ORF">K490DRAFT_73596</name>
</gene>
<protein>
    <recommendedName>
        <fullName evidence="7">ornithine decarboxylase</fullName>
        <ecNumber evidence="7">4.1.1.17</ecNumber>
    </recommendedName>
</protein>
<dbReference type="Proteomes" id="UP000799776">
    <property type="component" value="Unassembled WGS sequence"/>
</dbReference>
<dbReference type="InterPro" id="IPR022653">
    <property type="entry name" value="De-COase2_pyr-phos_BS"/>
</dbReference>
<feature type="region of interest" description="Disordered" evidence="11">
    <location>
        <begin position="1"/>
        <end position="31"/>
    </location>
</feature>
<name>A0A9P4HYP8_9PEZI</name>
<dbReference type="FunFam" id="3.20.20.10:FF:000005">
    <property type="entry name" value="Ornithine decarboxylase"/>
    <property type="match status" value="1"/>
</dbReference>
<organism evidence="13 14">
    <name type="scientific">Saccharata proteae CBS 121410</name>
    <dbReference type="NCBI Taxonomy" id="1314787"/>
    <lineage>
        <taxon>Eukaryota</taxon>
        <taxon>Fungi</taxon>
        <taxon>Dikarya</taxon>
        <taxon>Ascomycota</taxon>
        <taxon>Pezizomycotina</taxon>
        <taxon>Dothideomycetes</taxon>
        <taxon>Dothideomycetes incertae sedis</taxon>
        <taxon>Botryosphaeriales</taxon>
        <taxon>Saccharataceae</taxon>
        <taxon>Saccharata</taxon>
    </lineage>
</organism>
<dbReference type="GO" id="GO:0033387">
    <property type="term" value="P:putrescine biosynthetic process from arginine, via ornithine"/>
    <property type="evidence" value="ECO:0007669"/>
    <property type="project" value="TreeGrafter"/>
</dbReference>
<dbReference type="PANTHER" id="PTHR11482">
    <property type="entry name" value="ARGININE/DIAMINOPIMELATE/ORNITHINE DECARBOXYLASE"/>
    <property type="match status" value="1"/>
</dbReference>
<dbReference type="Gene3D" id="3.20.20.10">
    <property type="entry name" value="Alanine racemase"/>
    <property type="match status" value="1"/>
</dbReference>
<evidence type="ECO:0000313" key="14">
    <source>
        <dbReference type="Proteomes" id="UP000799776"/>
    </source>
</evidence>
<dbReference type="PROSITE" id="PS00878">
    <property type="entry name" value="ODR_DC_2_1"/>
    <property type="match status" value="1"/>
</dbReference>
<sequence length="435" mass="47948">MAPSLITPPSSPPFEDPYDRKTLPNGKARRGHAERVVRSVIHNRIQNIDSDTCMPGDDEPFFVADLGEVYRLHAEWKRRLGRVTPFFAIKCNPDPKLLRLLNALGTGFDCASVGEIKQVLNMGVDPSRIIFANPCKILSGIRYAREQAVSQMTFDTPDELYKIAKVFPEADLYLRISARDPTALTDLSLKFGAPMSRTEELLQLARNLGLNVVGVSFHVGSGGKGPGAFRQAIRDARTAFDQGARLGYRMHTLDIGGGFSAGPLFAETADIINAALDEYFSSDIRVIAEPGRYMVNSAFTAAAAVIARRTSEEKSTMLYINDSVYGSYMNCIMEKSPDAFVFRRAGHSIFNDAAGVQSAPLQEYSIWGCTCDSMDCVNPSCKLPGDINVGDWLFYPNMGAYSNCTSTSFNGFPQVHDIMWICTEPDAKLLVDDER</sequence>
<dbReference type="InterPro" id="IPR022644">
    <property type="entry name" value="De-COase2_N"/>
</dbReference>
<dbReference type="InterPro" id="IPR022657">
    <property type="entry name" value="De-COase2_CS"/>
</dbReference>
<dbReference type="Gene3D" id="2.40.37.10">
    <property type="entry name" value="Lyase, Ornithine Decarboxylase, Chain A, domain 1"/>
    <property type="match status" value="1"/>
</dbReference>
<feature type="active site" description="Proton donor" evidence="10">
    <location>
        <position position="371"/>
    </location>
</feature>
<comment type="cofactor">
    <cofactor evidence="1 10">
        <name>pyridoxal 5'-phosphate</name>
        <dbReference type="ChEBI" id="CHEBI:597326"/>
    </cofactor>
</comment>
<keyword evidence="14" id="KW-1185">Reference proteome</keyword>
<comment type="catalytic activity">
    <reaction evidence="9">
        <text>L-ornithine + H(+) = putrescine + CO2</text>
        <dbReference type="Rhea" id="RHEA:22964"/>
        <dbReference type="ChEBI" id="CHEBI:15378"/>
        <dbReference type="ChEBI" id="CHEBI:16526"/>
        <dbReference type="ChEBI" id="CHEBI:46911"/>
        <dbReference type="ChEBI" id="CHEBI:326268"/>
        <dbReference type="EC" id="4.1.1.17"/>
    </reaction>
</comment>
<keyword evidence="5" id="KW-0456">Lyase</keyword>
<dbReference type="GO" id="GO:0004586">
    <property type="term" value="F:ornithine decarboxylase activity"/>
    <property type="evidence" value="ECO:0007669"/>
    <property type="project" value="UniProtKB-EC"/>
</dbReference>
<dbReference type="InterPro" id="IPR029066">
    <property type="entry name" value="PLP-binding_barrel"/>
</dbReference>
<comment type="subunit">
    <text evidence="8">Homodimer. Only the dimer is catalytically active, as the active sites are constructed of residues from both monomers.</text>
</comment>
<proteinExistence type="inferred from homology"/>
<feature type="domain" description="Orn/DAP/Arg decarboxylase 2 N-terminal" evidence="12">
    <location>
        <begin position="66"/>
        <end position="295"/>
    </location>
</feature>
<evidence type="ECO:0000256" key="10">
    <source>
        <dbReference type="PIRSR" id="PIRSR600183-50"/>
    </source>
</evidence>
<dbReference type="SUPFAM" id="SSF51419">
    <property type="entry name" value="PLP-binding barrel"/>
    <property type="match status" value="1"/>
</dbReference>
<dbReference type="InterPro" id="IPR002433">
    <property type="entry name" value="Orn_de-COase"/>
</dbReference>
<dbReference type="EC" id="4.1.1.17" evidence="7"/>
<dbReference type="Pfam" id="PF02784">
    <property type="entry name" value="Orn_Arg_deC_N"/>
    <property type="match status" value="1"/>
</dbReference>
<dbReference type="PANTHER" id="PTHR11482:SF6">
    <property type="entry name" value="ORNITHINE DECARBOXYLASE 1-RELATED"/>
    <property type="match status" value="1"/>
</dbReference>
<evidence type="ECO:0000256" key="5">
    <source>
        <dbReference type="ARBA" id="ARBA00023239"/>
    </source>
</evidence>
<evidence type="ECO:0000256" key="8">
    <source>
        <dbReference type="ARBA" id="ARBA00046672"/>
    </source>
</evidence>
<comment type="pathway">
    <text evidence="6">Amine and polyamine biosynthesis; putrescine biosynthesis via L-ornithine pathway; putrescine from L-ornithine: step 1/1.</text>
</comment>
<evidence type="ECO:0000313" key="13">
    <source>
        <dbReference type="EMBL" id="KAF2087665.1"/>
    </source>
</evidence>
<keyword evidence="4 10" id="KW-0663">Pyridoxal phosphate</keyword>
<comment type="caution">
    <text evidence="13">The sequence shown here is derived from an EMBL/GenBank/DDBJ whole genome shotgun (WGS) entry which is preliminary data.</text>
</comment>
<accession>A0A9P4HYP8</accession>
<dbReference type="PRINTS" id="PR01179">
    <property type="entry name" value="ODADCRBXLASE"/>
</dbReference>